<evidence type="ECO:0000313" key="2">
    <source>
        <dbReference type="Proteomes" id="UP001374599"/>
    </source>
</evidence>
<dbReference type="Proteomes" id="UP001374599">
    <property type="component" value="Unassembled WGS sequence"/>
</dbReference>
<comment type="caution">
    <text evidence="1">The sequence shown here is derived from an EMBL/GenBank/DDBJ whole genome shotgun (WGS) entry which is preliminary data.</text>
</comment>
<keyword evidence="2" id="KW-1185">Reference proteome</keyword>
<gene>
    <name evidence="1" type="ORF">AN2V17_06130</name>
</gene>
<organism evidence="1 2">
    <name type="scientific">Vallitalea maricola</name>
    <dbReference type="NCBI Taxonomy" id="3074433"/>
    <lineage>
        <taxon>Bacteria</taxon>
        <taxon>Bacillati</taxon>
        <taxon>Bacillota</taxon>
        <taxon>Clostridia</taxon>
        <taxon>Lachnospirales</taxon>
        <taxon>Vallitaleaceae</taxon>
        <taxon>Vallitalea</taxon>
    </lineage>
</organism>
<name>A0ACB5UFL3_9FIRM</name>
<sequence>MAMLQAKKYINEENKWVVDMDLEKLFDKVNNDILMNRLSRKVKDKRVLKLIRKYLQSRIMIQGIKVLNDKGTPQGGPLSPLLSNIMLDEVDKELEKRGHKFCRYANDCNIYVKSKKAGERVMKSMIRLLEGKLKLKVNQEKSKVDLVTKSKFLGFSFYFSRNEVQIRIHEKSYKIFKEKLRKVANRNWGISMEFRLKKLNEIIMMD</sequence>
<proteinExistence type="predicted"/>
<accession>A0ACB5UFL3</accession>
<protein>
    <submittedName>
        <fullName evidence="1">Uncharacterized protein</fullName>
    </submittedName>
</protein>
<dbReference type="EMBL" id="BTPU01000008">
    <property type="protein sequence ID" value="GMQ61385.1"/>
    <property type="molecule type" value="Genomic_DNA"/>
</dbReference>
<reference evidence="1" key="1">
    <citation type="submission" date="2023-09" db="EMBL/GenBank/DDBJ databases">
        <title>Vallitalea sediminicola and Vallitalea maricola sp. nov., anaerobic bacteria isolated from marine sediment.</title>
        <authorList>
            <person name="Hirano S."/>
            <person name="Maeda A."/>
            <person name="Terahara T."/>
            <person name="Mori K."/>
            <person name="Hamada M."/>
            <person name="Matsumoto R."/>
            <person name="Kobayashi T."/>
        </authorList>
    </citation>
    <scope>NUCLEOTIDE SEQUENCE</scope>
    <source>
        <strain evidence="1">AN17-2</strain>
    </source>
</reference>
<evidence type="ECO:0000313" key="1">
    <source>
        <dbReference type="EMBL" id="GMQ61385.1"/>
    </source>
</evidence>